<evidence type="ECO:0008006" key="4">
    <source>
        <dbReference type="Google" id="ProtNLM"/>
    </source>
</evidence>
<feature type="transmembrane region" description="Helical" evidence="1">
    <location>
        <begin position="257"/>
        <end position="279"/>
    </location>
</feature>
<dbReference type="RefSeq" id="WP_202299802.1">
    <property type="nucleotide sequence ID" value="NZ_CP066701.1"/>
</dbReference>
<evidence type="ECO:0000256" key="1">
    <source>
        <dbReference type="SAM" id="Phobius"/>
    </source>
</evidence>
<proteinExistence type="predicted"/>
<feature type="transmembrane region" description="Helical" evidence="1">
    <location>
        <begin position="294"/>
        <end position="314"/>
    </location>
</feature>
<keyword evidence="1" id="KW-1133">Transmembrane helix</keyword>
<dbReference type="Proteomes" id="UP000595512">
    <property type="component" value="Chromosome"/>
</dbReference>
<feature type="transmembrane region" description="Helical" evidence="1">
    <location>
        <begin position="109"/>
        <end position="127"/>
    </location>
</feature>
<feature type="transmembrane region" description="Helical" evidence="1">
    <location>
        <begin position="12"/>
        <end position="30"/>
    </location>
</feature>
<protein>
    <recommendedName>
        <fullName evidence="4">Type II secretion system protein GspF domain-containing protein</fullName>
    </recommendedName>
</protein>
<keyword evidence="1" id="KW-0812">Transmembrane</keyword>
<keyword evidence="1" id="KW-0472">Membrane</keyword>
<gene>
    <name evidence="2" type="ORF">JGZ69_00225</name>
</gene>
<dbReference type="KEGG" id="hspo:JGZ69_00225"/>
<sequence>MYTILEAMVKIVSFSLVLYGLWLLVGSPFLQSEIESLFRKWKRKRKIRRLQELNTIKEEKEKNAIIQHLELLINSVSKKEKKSVFNFIFLIIIIFLVTFTILISLLGDLVLSISISCIFAAIPYLTIRFRLTTLRLKTQFSFLTEYHNVVQSYQSTGKDIYYTILNVIKETQDKDLKKIYMKLLSSMQKDRNNKEFEKAVALFSYSINSTFSKRFAKLLIKSHVERGDISLSLMDLNKDIKKRKQDMSTEKTKKLETIFMGYLPIPLFPLMIFCAYRISGIRDFWFYFQQKTCVTLFIVALVCSVISILTAYVASKPRADI</sequence>
<evidence type="ECO:0000313" key="2">
    <source>
        <dbReference type="EMBL" id="QQX25494.1"/>
    </source>
</evidence>
<dbReference type="AlphaFoldDB" id="A0AB37HBY2"/>
<feature type="transmembrane region" description="Helical" evidence="1">
    <location>
        <begin position="84"/>
        <end position="103"/>
    </location>
</feature>
<organism evidence="2 3">
    <name type="scientific">Heyndrickxia sporothermodurans</name>
    <dbReference type="NCBI Taxonomy" id="46224"/>
    <lineage>
        <taxon>Bacteria</taxon>
        <taxon>Bacillati</taxon>
        <taxon>Bacillota</taxon>
        <taxon>Bacilli</taxon>
        <taxon>Bacillales</taxon>
        <taxon>Bacillaceae</taxon>
        <taxon>Heyndrickxia</taxon>
    </lineage>
</organism>
<evidence type="ECO:0000313" key="3">
    <source>
        <dbReference type="Proteomes" id="UP000595512"/>
    </source>
</evidence>
<accession>A0AB37HBY2</accession>
<dbReference type="EMBL" id="CP066701">
    <property type="protein sequence ID" value="QQX25494.1"/>
    <property type="molecule type" value="Genomic_DNA"/>
</dbReference>
<reference evidence="2 3" key="1">
    <citation type="submission" date="2020-12" db="EMBL/GenBank/DDBJ databases">
        <title>Taxonomic evaluation of the Bacillus sporothermodurans group of bacteria based on whole genome sequences.</title>
        <authorList>
            <person name="Fiedler G."/>
            <person name="Herbstmann A.-D."/>
            <person name="Doll E."/>
            <person name="Wenning M."/>
            <person name="Brinks E."/>
            <person name="Kabisch J."/>
            <person name="Breitenwieser F."/>
            <person name="Lappann M."/>
            <person name="Boehnlein C."/>
            <person name="Franz C."/>
        </authorList>
    </citation>
    <scope>NUCLEOTIDE SEQUENCE [LARGE SCALE GENOMIC DNA]</scope>
    <source>
        <strain evidence="2 3">DSM 10599</strain>
    </source>
</reference>
<name>A0AB37HBY2_9BACI</name>